<evidence type="ECO:0000256" key="1">
    <source>
        <dbReference type="SAM" id="Phobius"/>
    </source>
</evidence>
<sequence>VTTVKRKIKPKYHAIHVNKTTTYESPIVRNLEPVKAPEPRTITLERSPALGFGFVAGSEKPVIVRFVTEGGPSVEKLLPGDQIWQVNGEDVKVAPREHVIQLVRACSTTVTLTVCQPAEQQGARKSTLLSASKRARLKTKPSRVRFAESVCVNGAPLFPVGFFLFSFSILRSSRCLMDLYDITFTAVGFLVGRSMRASDGECS</sequence>
<proteinExistence type="predicted"/>
<feature type="non-terminal residue" evidence="3">
    <location>
        <position position="1"/>
    </location>
</feature>
<dbReference type="CDD" id="cd06769">
    <property type="entry name" value="PDZ_FRMPD1_3_4-like"/>
    <property type="match status" value="1"/>
</dbReference>
<dbReference type="Gene3D" id="2.30.42.10">
    <property type="match status" value="1"/>
</dbReference>
<dbReference type="OrthoDB" id="5859304at2759"/>
<name>A0A0T6B227_9SCAR</name>
<evidence type="ECO:0000313" key="3">
    <source>
        <dbReference type="EMBL" id="KRT81101.1"/>
    </source>
</evidence>
<dbReference type="FunFam" id="2.30.42.10:FF:000053">
    <property type="entry name" value="FERM and PDZ domain-containing protein 4"/>
    <property type="match status" value="1"/>
</dbReference>
<keyword evidence="1" id="KW-0472">Membrane</keyword>
<feature type="transmembrane region" description="Helical" evidence="1">
    <location>
        <begin position="146"/>
        <end position="170"/>
    </location>
</feature>
<dbReference type="PANTHER" id="PTHR46221:SF3">
    <property type="entry name" value="FERM AND PDZ DOMAIN-CONTAINING PROTEIN 4"/>
    <property type="match status" value="1"/>
</dbReference>
<gene>
    <name evidence="3" type="ORF">AMK59_5990</name>
</gene>
<evidence type="ECO:0000259" key="2">
    <source>
        <dbReference type="PROSITE" id="PS50106"/>
    </source>
</evidence>
<keyword evidence="1" id="KW-0812">Transmembrane</keyword>
<dbReference type="SUPFAM" id="SSF50156">
    <property type="entry name" value="PDZ domain-like"/>
    <property type="match status" value="1"/>
</dbReference>
<accession>A0A0T6B227</accession>
<dbReference type="Pfam" id="PF00595">
    <property type="entry name" value="PDZ"/>
    <property type="match status" value="1"/>
</dbReference>
<dbReference type="PROSITE" id="PS50106">
    <property type="entry name" value="PDZ"/>
    <property type="match status" value="1"/>
</dbReference>
<dbReference type="Proteomes" id="UP000051574">
    <property type="component" value="Unassembled WGS sequence"/>
</dbReference>
<dbReference type="AlphaFoldDB" id="A0A0T6B227"/>
<protein>
    <submittedName>
        <fullName evidence="3">PDZ domain-containing protein</fullName>
    </submittedName>
</protein>
<dbReference type="InterPro" id="IPR036034">
    <property type="entry name" value="PDZ_sf"/>
</dbReference>
<keyword evidence="1" id="KW-1133">Transmembrane helix</keyword>
<feature type="domain" description="PDZ" evidence="2">
    <location>
        <begin position="41"/>
        <end position="118"/>
    </location>
</feature>
<dbReference type="SMART" id="SM00228">
    <property type="entry name" value="PDZ"/>
    <property type="match status" value="1"/>
</dbReference>
<dbReference type="PANTHER" id="PTHR46221">
    <property type="entry name" value="FERM AND PDZ DOMAIN-CONTAINING PROTEIN FAMILY MEMBER"/>
    <property type="match status" value="1"/>
</dbReference>
<dbReference type="InterPro" id="IPR001478">
    <property type="entry name" value="PDZ"/>
</dbReference>
<comment type="caution">
    <text evidence="3">The sequence shown here is derived from an EMBL/GenBank/DDBJ whole genome shotgun (WGS) entry which is preliminary data.</text>
</comment>
<dbReference type="EMBL" id="LJIG01016271">
    <property type="protein sequence ID" value="KRT81101.1"/>
    <property type="molecule type" value="Genomic_DNA"/>
</dbReference>
<keyword evidence="4" id="KW-1185">Reference proteome</keyword>
<reference evidence="3 4" key="1">
    <citation type="submission" date="2015-09" db="EMBL/GenBank/DDBJ databases">
        <title>Draft genome of the scarab beetle Oryctes borbonicus.</title>
        <authorList>
            <person name="Meyer J.M."/>
            <person name="Markov G.V."/>
            <person name="Baskaran P."/>
            <person name="Herrmann M."/>
            <person name="Sommer R.J."/>
            <person name="Roedelsperger C."/>
        </authorList>
    </citation>
    <scope>NUCLEOTIDE SEQUENCE [LARGE SCALE GENOMIC DNA]</scope>
    <source>
        <strain evidence="3">OB123</strain>
        <tissue evidence="3">Whole animal</tissue>
    </source>
</reference>
<organism evidence="3 4">
    <name type="scientific">Oryctes borbonicus</name>
    <dbReference type="NCBI Taxonomy" id="1629725"/>
    <lineage>
        <taxon>Eukaryota</taxon>
        <taxon>Metazoa</taxon>
        <taxon>Ecdysozoa</taxon>
        <taxon>Arthropoda</taxon>
        <taxon>Hexapoda</taxon>
        <taxon>Insecta</taxon>
        <taxon>Pterygota</taxon>
        <taxon>Neoptera</taxon>
        <taxon>Endopterygota</taxon>
        <taxon>Coleoptera</taxon>
        <taxon>Polyphaga</taxon>
        <taxon>Scarabaeiformia</taxon>
        <taxon>Scarabaeidae</taxon>
        <taxon>Dynastinae</taxon>
        <taxon>Oryctes</taxon>
    </lineage>
</organism>
<evidence type="ECO:0000313" key="4">
    <source>
        <dbReference type="Proteomes" id="UP000051574"/>
    </source>
</evidence>